<keyword evidence="28" id="KW-1185">Reference proteome</keyword>
<dbReference type="SUPFAM" id="SSF56112">
    <property type="entry name" value="Protein kinase-like (PK-like)"/>
    <property type="match status" value="1"/>
</dbReference>
<evidence type="ECO:0000313" key="29">
    <source>
        <dbReference type="RefSeq" id="XP_010905749.1"/>
    </source>
</evidence>
<feature type="domain" description="Protein kinase" evidence="27">
    <location>
        <begin position="65"/>
        <end position="364"/>
    </location>
</feature>
<dbReference type="PROSITE" id="PS00108">
    <property type="entry name" value="PROTEIN_KINASE_ST"/>
    <property type="match status" value="1"/>
</dbReference>
<dbReference type="FunFam" id="1.10.510.10:FF:000358">
    <property type="entry name" value="Putative leucine-rich repeat receptor-like serine/threonine-protein kinase"/>
    <property type="match status" value="1"/>
</dbReference>
<keyword evidence="13" id="KW-0418">Kinase</keyword>
<dbReference type="PROSITE" id="PS50011">
    <property type="entry name" value="PROTEIN_KINASE_DOM"/>
    <property type="match status" value="1"/>
</dbReference>
<keyword evidence="14 24" id="KW-0067">ATP-binding</keyword>
<dbReference type="RefSeq" id="XP_010905749.1">
    <property type="nucleotide sequence ID" value="XM_010907447.1"/>
</dbReference>
<evidence type="ECO:0000256" key="13">
    <source>
        <dbReference type="ARBA" id="ARBA00022777"/>
    </source>
</evidence>
<evidence type="ECO:0000259" key="27">
    <source>
        <dbReference type="PROSITE" id="PS50011"/>
    </source>
</evidence>
<dbReference type="InterPro" id="IPR000719">
    <property type="entry name" value="Prot_kinase_dom"/>
</dbReference>
<evidence type="ECO:0000256" key="25">
    <source>
        <dbReference type="RuleBase" id="RU000304"/>
    </source>
</evidence>
<feature type="transmembrane region" description="Helical" evidence="26">
    <location>
        <begin position="6"/>
        <end position="32"/>
    </location>
</feature>
<evidence type="ECO:0000256" key="22">
    <source>
        <dbReference type="ARBA" id="ARBA00056628"/>
    </source>
</evidence>
<dbReference type="InterPro" id="IPR017441">
    <property type="entry name" value="Protein_kinase_ATP_BS"/>
</dbReference>
<dbReference type="AlphaFoldDB" id="A0A6I9Q9Z4"/>
<dbReference type="FunFam" id="3.30.200.20:FF:000432">
    <property type="entry name" value="LRR receptor-like serine/threonine-protein kinase EFR"/>
    <property type="match status" value="1"/>
</dbReference>
<dbReference type="SMART" id="SM00220">
    <property type="entry name" value="S_TKc"/>
    <property type="match status" value="1"/>
</dbReference>
<feature type="binding site" evidence="24">
    <location>
        <position position="94"/>
    </location>
    <ligand>
        <name>ATP</name>
        <dbReference type="ChEBI" id="CHEBI:30616"/>
    </ligand>
</feature>
<comment type="similarity">
    <text evidence="25">Belongs to the protein kinase superfamily.</text>
</comment>
<comment type="catalytic activity">
    <reaction evidence="19">
        <text>L-threonyl-[protein] + ATP = O-phospho-L-threonyl-[protein] + ADP + H(+)</text>
        <dbReference type="Rhea" id="RHEA:46608"/>
        <dbReference type="Rhea" id="RHEA-COMP:11060"/>
        <dbReference type="Rhea" id="RHEA-COMP:11605"/>
        <dbReference type="ChEBI" id="CHEBI:15378"/>
        <dbReference type="ChEBI" id="CHEBI:30013"/>
        <dbReference type="ChEBI" id="CHEBI:30616"/>
        <dbReference type="ChEBI" id="CHEBI:61977"/>
        <dbReference type="ChEBI" id="CHEBI:456216"/>
        <dbReference type="EC" id="2.7.11.1"/>
    </reaction>
</comment>
<keyword evidence="10" id="KW-0732">Signal</keyword>
<evidence type="ECO:0000256" key="24">
    <source>
        <dbReference type="PROSITE-ProRule" id="PRU10141"/>
    </source>
</evidence>
<sequence>MRKCPLLLKIVTPIAGAVLCMILLFSFFILLWKRKSKNNAPIVHPLEDQFPRVSYTDLIRATDGFSSTNLIGRGGYGSVYKGILSPHQTIVAVKVFNLQNQGASKSFLAECEVLRSARHRNLVKVMTSCSMVDFRGHDFKALVFEFIPNGSLEKWLRPELDGHHRTESLNLLQRLNIAVDVADATDYLHNNCQPSIAHCDLKPSNILIDNEMVAHVGDFGLARFMSKASTNSLVDNSGSIRIKGTLGYIAPEYGASGQVSTFGDIYSYGILLLEMLTRKSLLNDDMFKDGLSFRKFVEIIFPERVMAIVDPLMPLAEDESKTHECLISIARIGLSCSNGLVRERLNISDVAKTMHVIRDAYLGT</sequence>
<evidence type="ECO:0000313" key="28">
    <source>
        <dbReference type="Proteomes" id="UP000504607"/>
    </source>
</evidence>
<keyword evidence="11" id="KW-0677">Repeat</keyword>
<evidence type="ECO:0000256" key="12">
    <source>
        <dbReference type="ARBA" id="ARBA00022741"/>
    </source>
</evidence>
<dbReference type="InterPro" id="IPR011009">
    <property type="entry name" value="Kinase-like_dom_sf"/>
</dbReference>
<evidence type="ECO:0000256" key="26">
    <source>
        <dbReference type="SAM" id="Phobius"/>
    </source>
</evidence>
<evidence type="ECO:0000256" key="6">
    <source>
        <dbReference type="ARBA" id="ARBA00022553"/>
    </source>
</evidence>
<keyword evidence="6" id="KW-0597">Phosphoprotein</keyword>
<dbReference type="Proteomes" id="UP000504607">
    <property type="component" value="Unplaced"/>
</dbReference>
<proteinExistence type="inferred from homology"/>
<dbReference type="PANTHER" id="PTHR48055:SF55">
    <property type="entry name" value="PROTEIN KINASE DOMAIN-CONTAINING PROTEIN"/>
    <property type="match status" value="1"/>
</dbReference>
<dbReference type="GO" id="GO:0005789">
    <property type="term" value="C:endoplasmic reticulum membrane"/>
    <property type="evidence" value="ECO:0007669"/>
    <property type="project" value="UniProtKB-SubCell"/>
</dbReference>
<dbReference type="GO" id="GO:0005524">
    <property type="term" value="F:ATP binding"/>
    <property type="evidence" value="ECO:0007669"/>
    <property type="project" value="UniProtKB-UniRule"/>
</dbReference>
<evidence type="ECO:0000256" key="7">
    <source>
        <dbReference type="ARBA" id="ARBA00022614"/>
    </source>
</evidence>
<evidence type="ECO:0000256" key="18">
    <source>
        <dbReference type="ARBA" id="ARBA00023180"/>
    </source>
</evidence>
<evidence type="ECO:0000256" key="3">
    <source>
        <dbReference type="ARBA" id="ARBA00012513"/>
    </source>
</evidence>
<accession>A0A6I9Q9Z4</accession>
<evidence type="ECO:0000256" key="1">
    <source>
        <dbReference type="ARBA" id="ARBA00004162"/>
    </source>
</evidence>
<keyword evidence="17" id="KW-0675">Receptor</keyword>
<keyword evidence="15 26" id="KW-1133">Transmembrane helix</keyword>
<organism evidence="28 29">
    <name type="scientific">Elaeis guineensis var. tenera</name>
    <name type="common">Oil palm</name>
    <dbReference type="NCBI Taxonomy" id="51953"/>
    <lineage>
        <taxon>Eukaryota</taxon>
        <taxon>Viridiplantae</taxon>
        <taxon>Streptophyta</taxon>
        <taxon>Embryophyta</taxon>
        <taxon>Tracheophyta</taxon>
        <taxon>Spermatophyta</taxon>
        <taxon>Magnoliopsida</taxon>
        <taxon>Liliopsida</taxon>
        <taxon>Arecaceae</taxon>
        <taxon>Arecoideae</taxon>
        <taxon>Cocoseae</taxon>
        <taxon>Elaeidinae</taxon>
        <taxon>Elaeis</taxon>
    </lineage>
</organism>
<evidence type="ECO:0000256" key="20">
    <source>
        <dbReference type="ARBA" id="ARBA00048679"/>
    </source>
</evidence>
<evidence type="ECO:0000256" key="11">
    <source>
        <dbReference type="ARBA" id="ARBA00022737"/>
    </source>
</evidence>
<comment type="function">
    <text evidence="21">Receptor kinase that detects X.oryzae pv. oryzae protein Ax21 to promote innate immunity. Following X.oryzae pv. oryzae protein Ax21 detection, undergoes cleavage, releasing the processed protein kinase Xa21 chain.</text>
</comment>
<keyword evidence="9 26" id="KW-0812">Transmembrane</keyword>
<evidence type="ECO:0000256" key="5">
    <source>
        <dbReference type="ARBA" id="ARBA00022527"/>
    </source>
</evidence>
<keyword evidence="8" id="KW-0808">Transferase</keyword>
<evidence type="ECO:0000256" key="14">
    <source>
        <dbReference type="ARBA" id="ARBA00022840"/>
    </source>
</evidence>
<evidence type="ECO:0000256" key="4">
    <source>
        <dbReference type="ARBA" id="ARBA00022475"/>
    </source>
</evidence>
<evidence type="ECO:0000256" key="23">
    <source>
        <dbReference type="ARBA" id="ARBA00072040"/>
    </source>
</evidence>
<dbReference type="OrthoDB" id="1103805at2759"/>
<dbReference type="Gene3D" id="3.30.200.20">
    <property type="entry name" value="Phosphorylase Kinase, domain 1"/>
    <property type="match status" value="1"/>
</dbReference>
<dbReference type="GO" id="GO:0005886">
    <property type="term" value="C:plasma membrane"/>
    <property type="evidence" value="ECO:0007669"/>
    <property type="project" value="UniProtKB-SubCell"/>
</dbReference>
<dbReference type="InterPro" id="IPR008271">
    <property type="entry name" value="Ser/Thr_kinase_AS"/>
</dbReference>
<comment type="function">
    <text evidence="22">The processed protein kinase Xa21 chain released by protein cleavage after X.oryzae pv. oryzae protein Ax21 detection translocates into the nucleus where it can bind and regulate WRKY62, a transcription factor. Confers resistance to the bacterial pathogen X.oryzae pv. oryzae (Xoo).</text>
</comment>
<gene>
    <name evidence="29" type="primary">LOC105032865</name>
</gene>
<evidence type="ECO:0000256" key="21">
    <source>
        <dbReference type="ARBA" id="ARBA00054320"/>
    </source>
</evidence>
<evidence type="ECO:0000256" key="19">
    <source>
        <dbReference type="ARBA" id="ARBA00047899"/>
    </source>
</evidence>
<name>A0A6I9Q9Z4_ELAGV</name>
<evidence type="ECO:0000256" key="15">
    <source>
        <dbReference type="ARBA" id="ARBA00022989"/>
    </source>
</evidence>
<evidence type="ECO:0000256" key="9">
    <source>
        <dbReference type="ARBA" id="ARBA00022692"/>
    </source>
</evidence>
<dbReference type="Gene3D" id="1.10.510.10">
    <property type="entry name" value="Transferase(Phosphotransferase) domain 1"/>
    <property type="match status" value="1"/>
</dbReference>
<keyword evidence="4" id="KW-1003">Cell membrane</keyword>
<dbReference type="EC" id="2.7.11.1" evidence="3"/>
<dbReference type="InParanoid" id="A0A6I9Q9Z4"/>
<dbReference type="InterPro" id="IPR051564">
    <property type="entry name" value="LRR_receptor-like_kinase"/>
</dbReference>
<keyword evidence="5 25" id="KW-0723">Serine/threonine-protein kinase</keyword>
<evidence type="ECO:0000256" key="8">
    <source>
        <dbReference type="ARBA" id="ARBA00022679"/>
    </source>
</evidence>
<keyword evidence="12 24" id="KW-0547">Nucleotide-binding</keyword>
<evidence type="ECO:0000256" key="10">
    <source>
        <dbReference type="ARBA" id="ARBA00022729"/>
    </source>
</evidence>
<keyword evidence="16 26" id="KW-0472">Membrane</keyword>
<dbReference type="PANTHER" id="PTHR48055">
    <property type="entry name" value="LEUCINE-RICH REPEAT RECEPTOR PROTEIN KINASE EMS1"/>
    <property type="match status" value="1"/>
</dbReference>
<evidence type="ECO:0000256" key="16">
    <source>
        <dbReference type="ARBA" id="ARBA00023136"/>
    </source>
</evidence>
<evidence type="ECO:0000256" key="17">
    <source>
        <dbReference type="ARBA" id="ARBA00023170"/>
    </source>
</evidence>
<comment type="subcellular location">
    <subcellularLocation>
        <location evidence="1">Cell membrane</location>
        <topology evidence="1">Single-pass membrane protein</topology>
    </subcellularLocation>
    <subcellularLocation>
        <location evidence="2">Endoplasmic reticulum membrane</location>
        <topology evidence="2">Single-pass membrane protein</topology>
    </subcellularLocation>
</comment>
<dbReference type="Pfam" id="PF00069">
    <property type="entry name" value="Pkinase"/>
    <property type="match status" value="1"/>
</dbReference>
<keyword evidence="7" id="KW-0433">Leucine-rich repeat</keyword>
<evidence type="ECO:0000256" key="2">
    <source>
        <dbReference type="ARBA" id="ARBA00004389"/>
    </source>
</evidence>
<dbReference type="PROSITE" id="PS00107">
    <property type="entry name" value="PROTEIN_KINASE_ATP"/>
    <property type="match status" value="1"/>
</dbReference>
<keyword evidence="18" id="KW-0325">Glycoprotein</keyword>
<protein>
    <recommendedName>
        <fullName evidence="23">Receptor kinase-like protein Xa21</fullName>
        <ecNumber evidence="3">2.7.11.1</ecNumber>
    </recommendedName>
</protein>
<dbReference type="GO" id="GO:0004674">
    <property type="term" value="F:protein serine/threonine kinase activity"/>
    <property type="evidence" value="ECO:0007669"/>
    <property type="project" value="UniProtKB-KW"/>
</dbReference>
<comment type="catalytic activity">
    <reaction evidence="20">
        <text>L-seryl-[protein] + ATP = O-phospho-L-seryl-[protein] + ADP + H(+)</text>
        <dbReference type="Rhea" id="RHEA:17989"/>
        <dbReference type="Rhea" id="RHEA-COMP:9863"/>
        <dbReference type="Rhea" id="RHEA-COMP:11604"/>
        <dbReference type="ChEBI" id="CHEBI:15378"/>
        <dbReference type="ChEBI" id="CHEBI:29999"/>
        <dbReference type="ChEBI" id="CHEBI:30616"/>
        <dbReference type="ChEBI" id="CHEBI:83421"/>
        <dbReference type="ChEBI" id="CHEBI:456216"/>
        <dbReference type="EC" id="2.7.11.1"/>
    </reaction>
</comment>
<reference evidence="29" key="1">
    <citation type="submission" date="2025-08" db="UniProtKB">
        <authorList>
            <consortium name="RefSeq"/>
        </authorList>
    </citation>
    <scope>IDENTIFICATION</scope>
</reference>